<dbReference type="SUPFAM" id="SSF47336">
    <property type="entry name" value="ACP-like"/>
    <property type="match status" value="1"/>
</dbReference>
<dbReference type="Pfam" id="PF00550">
    <property type="entry name" value="PP-binding"/>
    <property type="match status" value="1"/>
</dbReference>
<dbReference type="InterPro" id="IPR036736">
    <property type="entry name" value="ACP-like_sf"/>
</dbReference>
<feature type="compositionally biased region" description="Acidic residues" evidence="8">
    <location>
        <begin position="1253"/>
        <end position="1262"/>
    </location>
</feature>
<dbReference type="Pfam" id="PF00501">
    <property type="entry name" value="AMP-binding"/>
    <property type="match status" value="1"/>
</dbReference>
<dbReference type="OrthoDB" id="429813at2759"/>
<dbReference type="Gene3D" id="1.10.1200.10">
    <property type="entry name" value="ACP-like"/>
    <property type="match status" value="1"/>
</dbReference>
<dbReference type="Pfam" id="PF23562">
    <property type="entry name" value="AMP-binding_C_3"/>
    <property type="match status" value="1"/>
</dbReference>
<protein>
    <recommendedName>
        <fullName evidence="14">Carrier domain-containing protein</fullName>
    </recommendedName>
</protein>
<proteinExistence type="predicted"/>
<reference evidence="12 13" key="1">
    <citation type="journal article" date="2016" name="Sci. Rep.">
        <title>Penicillium arizonense, a new, genome sequenced fungal species, reveals a high chemical diversity in secreted metabolites.</title>
        <authorList>
            <person name="Grijseels S."/>
            <person name="Nielsen J.C."/>
            <person name="Randelovic M."/>
            <person name="Nielsen J."/>
            <person name="Nielsen K.F."/>
            <person name="Workman M."/>
            <person name="Frisvad J.C."/>
        </authorList>
    </citation>
    <scope>NUCLEOTIDE SEQUENCE [LARGE SCALE GENOMIC DNA]</scope>
    <source>
        <strain evidence="12 13">CBS 141311</strain>
    </source>
</reference>
<keyword evidence="4 7" id="KW-0812">Transmembrane</keyword>
<feature type="domain" description="TLC" evidence="11">
    <location>
        <begin position="1028"/>
        <end position="1244"/>
    </location>
</feature>
<keyword evidence="6 7" id="KW-0472">Membrane</keyword>
<feature type="transmembrane region" description="Helical" evidence="9">
    <location>
        <begin position="1040"/>
        <end position="1062"/>
    </location>
</feature>
<evidence type="ECO:0008006" key="14">
    <source>
        <dbReference type="Google" id="ProtNLM"/>
    </source>
</evidence>
<dbReference type="Gene3D" id="3.40.50.12780">
    <property type="entry name" value="N-terminal domain of ligase-like"/>
    <property type="match status" value="1"/>
</dbReference>
<dbReference type="InterPro" id="IPR000873">
    <property type="entry name" value="AMP-dep_synth/lig_dom"/>
</dbReference>
<evidence type="ECO:0000256" key="4">
    <source>
        <dbReference type="ARBA" id="ARBA00022692"/>
    </source>
</evidence>
<dbReference type="InterPro" id="IPR051414">
    <property type="entry name" value="Adenylate-forming_Reductase"/>
</dbReference>
<keyword evidence="13" id="KW-1185">Reference proteome</keyword>
<dbReference type="InterPro" id="IPR042099">
    <property type="entry name" value="ANL_N_sf"/>
</dbReference>
<evidence type="ECO:0000256" key="8">
    <source>
        <dbReference type="SAM" id="MobiDB-lite"/>
    </source>
</evidence>
<feature type="transmembrane region" description="Helical" evidence="9">
    <location>
        <begin position="1157"/>
        <end position="1177"/>
    </location>
</feature>
<keyword evidence="5 9" id="KW-1133">Transmembrane helix</keyword>
<dbReference type="PROSITE" id="PS50075">
    <property type="entry name" value="CARRIER"/>
    <property type="match status" value="1"/>
</dbReference>
<comment type="subcellular location">
    <subcellularLocation>
        <location evidence="1">Membrane</location>
        <topology evidence="1">Multi-pass membrane protein</topology>
    </subcellularLocation>
</comment>
<dbReference type="GO" id="GO:0016020">
    <property type="term" value="C:membrane"/>
    <property type="evidence" value="ECO:0007669"/>
    <property type="project" value="UniProtKB-SubCell"/>
</dbReference>
<dbReference type="Proteomes" id="UP000177622">
    <property type="component" value="Unassembled WGS sequence"/>
</dbReference>
<evidence type="ECO:0000313" key="12">
    <source>
        <dbReference type="EMBL" id="OGE50475.1"/>
    </source>
</evidence>
<dbReference type="PROSITE" id="PS50922">
    <property type="entry name" value="TLC"/>
    <property type="match status" value="1"/>
</dbReference>
<feature type="domain" description="Carrier" evidence="10">
    <location>
        <begin position="471"/>
        <end position="553"/>
    </location>
</feature>
<dbReference type="STRING" id="1835702.A0A1F5LBA8"/>
<dbReference type="EMBL" id="LXJU01000017">
    <property type="protein sequence ID" value="OGE50475.1"/>
    <property type="molecule type" value="Genomic_DNA"/>
</dbReference>
<dbReference type="RefSeq" id="XP_022485923.1">
    <property type="nucleotide sequence ID" value="XM_022634223.1"/>
</dbReference>
<evidence type="ECO:0000256" key="7">
    <source>
        <dbReference type="PROSITE-ProRule" id="PRU00205"/>
    </source>
</evidence>
<feature type="transmembrane region" description="Helical" evidence="9">
    <location>
        <begin position="1113"/>
        <end position="1137"/>
    </location>
</feature>
<feature type="transmembrane region" description="Helical" evidence="9">
    <location>
        <begin position="1211"/>
        <end position="1233"/>
    </location>
</feature>
<evidence type="ECO:0000256" key="9">
    <source>
        <dbReference type="SAM" id="Phobius"/>
    </source>
</evidence>
<dbReference type="PANTHER" id="PTHR43439">
    <property type="entry name" value="PHENYLACETATE-COENZYME A LIGASE"/>
    <property type="match status" value="1"/>
</dbReference>
<comment type="caution">
    <text evidence="12">The sequence shown here is derived from an EMBL/GenBank/DDBJ whole genome shotgun (WGS) entry which is preliminary data.</text>
</comment>
<feature type="region of interest" description="Disordered" evidence="8">
    <location>
        <begin position="1247"/>
        <end position="1282"/>
    </location>
</feature>
<evidence type="ECO:0000256" key="5">
    <source>
        <dbReference type="ARBA" id="ARBA00022989"/>
    </source>
</evidence>
<dbReference type="InterPro" id="IPR006634">
    <property type="entry name" value="TLC-dom"/>
</dbReference>
<dbReference type="InterPro" id="IPR036291">
    <property type="entry name" value="NAD(P)-bd_dom_sf"/>
</dbReference>
<name>A0A1F5LBA8_PENAI</name>
<keyword evidence="2" id="KW-0596">Phosphopantetheine</keyword>
<organism evidence="12 13">
    <name type="scientific">Penicillium arizonense</name>
    <dbReference type="NCBI Taxonomy" id="1835702"/>
    <lineage>
        <taxon>Eukaryota</taxon>
        <taxon>Fungi</taxon>
        <taxon>Dikarya</taxon>
        <taxon>Ascomycota</taxon>
        <taxon>Pezizomycotina</taxon>
        <taxon>Eurotiomycetes</taxon>
        <taxon>Eurotiomycetidae</taxon>
        <taxon>Eurotiales</taxon>
        <taxon>Aspergillaceae</taxon>
        <taxon>Penicillium</taxon>
    </lineage>
</organism>
<dbReference type="Pfam" id="PF07993">
    <property type="entry name" value="NAD_binding_4"/>
    <property type="match status" value="1"/>
</dbReference>
<dbReference type="Pfam" id="PF03798">
    <property type="entry name" value="TRAM_LAG1_CLN8"/>
    <property type="match status" value="1"/>
</dbReference>
<dbReference type="InterPro" id="IPR013120">
    <property type="entry name" value="FAR_NAD-bd"/>
</dbReference>
<evidence type="ECO:0000259" key="10">
    <source>
        <dbReference type="PROSITE" id="PS50075"/>
    </source>
</evidence>
<evidence type="ECO:0000256" key="1">
    <source>
        <dbReference type="ARBA" id="ARBA00004141"/>
    </source>
</evidence>
<evidence type="ECO:0000256" key="6">
    <source>
        <dbReference type="ARBA" id="ARBA00023136"/>
    </source>
</evidence>
<accession>A0A1F5LBA8</accession>
<gene>
    <name evidence="12" type="ORF">PENARI_c017G00421</name>
</gene>
<dbReference type="GO" id="GO:0044550">
    <property type="term" value="P:secondary metabolite biosynthetic process"/>
    <property type="evidence" value="ECO:0007669"/>
    <property type="project" value="UniProtKB-ARBA"/>
</dbReference>
<dbReference type="SUPFAM" id="SSF56801">
    <property type="entry name" value="Acetyl-CoA synthetase-like"/>
    <property type="match status" value="1"/>
</dbReference>
<dbReference type="GeneID" id="34578957"/>
<feature type="compositionally biased region" description="Polar residues" evidence="8">
    <location>
        <begin position="913"/>
        <end position="939"/>
    </location>
</feature>
<evidence type="ECO:0000256" key="2">
    <source>
        <dbReference type="ARBA" id="ARBA00022450"/>
    </source>
</evidence>
<keyword evidence="3" id="KW-0597">Phosphoprotein</keyword>
<feature type="region of interest" description="Disordered" evidence="8">
    <location>
        <begin position="906"/>
        <end position="946"/>
    </location>
</feature>
<dbReference type="Gene3D" id="3.40.50.720">
    <property type="entry name" value="NAD(P)-binding Rossmann-like Domain"/>
    <property type="match status" value="1"/>
</dbReference>
<evidence type="ECO:0000256" key="3">
    <source>
        <dbReference type="ARBA" id="ARBA00022553"/>
    </source>
</evidence>
<dbReference type="PANTHER" id="PTHR43439:SF2">
    <property type="entry name" value="ENZYME, PUTATIVE (JCVI)-RELATED"/>
    <property type="match status" value="1"/>
</dbReference>
<dbReference type="InterPro" id="IPR009081">
    <property type="entry name" value="PP-bd_ACP"/>
</dbReference>
<evidence type="ECO:0000259" key="11">
    <source>
        <dbReference type="PROSITE" id="PS50922"/>
    </source>
</evidence>
<dbReference type="SMART" id="SM00724">
    <property type="entry name" value="TLC"/>
    <property type="match status" value="1"/>
</dbReference>
<evidence type="ECO:0000313" key="13">
    <source>
        <dbReference type="Proteomes" id="UP000177622"/>
    </source>
</evidence>
<sequence>MHSTNPAKVGERLLAALVDEWALFLPSTRNSNEAFSHLFKKTQSIVLLHSAEFLEKAQTLGNMHPNLKTLVLPSWEDLINGKTRYYPYTSTFSADVDNDCSLTLPGLPKPIYLTHGYFAAFDNISRCPLPPGRKLAIPSGFFSKDDSMLTVTPFFHVMGFAAFIQAIFHGTPFAIPPLKPLSGELIINTIKTLKPRAATLPPSLIENICSTKMGMDCLNRLDYLFFGGAPLAFDIGEALRERVRLISLIGSTEMGVILSMAPEESADWAYFDWAPNSNVYMDPVDSDLHELVIRRGKDRKVHGIFHTFPDLREYRSQDLFRRHPNKANLWRYAGRLDDVIVLSNGEKFNPIATEKAIEAHPLVSKAIVVGQARFQSAMLIEPNWDLWTDNEHTVEDFLGEVWPLVERANEMVPAYGRVMFNRIGLASKAKPFKVTAKGSTQRRQVNNDYHIEIDSLYAKEPITKLEFPKTPTISSITCYIQQVVHGQLNSPAIDDWADLYAAGLDSLQTVSIANMLNKAINRREPNSEELITAQMVYDHPTISALSHFINSFLHGSRVEMAISRTTKINDVLKTYIYALPEQKALSISRDTCRKHVVLLTGSTGSLGTYILNVLLGDPSVAKIYCLNRSERAEENQMKSHHKRGLRVWHLNDDRVEFVHAVFGENHLGLPDTTYYRLLNAVDIIVHNAWDVNFNRSLTSFQPLIKGAYDLFDISRRGRFRPHFFFVSSISTIQNWNISMGGRSAPEDLIKSPDAVAHQGYAESKHVVERLCYHMSSVARVPTTILRVGQIAGPSLSMGNWNRSEWLPALVETSRSLGKIPNHLGNANNIDWIPVDFVADIIEEIMHTRLEQQEEHISATFHVVNPHTSSWQDLIRPIKSKYDLTDVDLSEWIHELELISHPMTQDMQKKPSLKNINSTQHKPTLSSIKENEKQPNTNVDKSPKQQRSRTVLYRSLYAVNPTESNILHHFIFLSYKQPPNAPNAKPQYGKGPWDLAFVTFYTVLLSFTREFIMQELLLPLARTYIKSRGKQARFMEQMYTAIYFGVLGPAGLYVMRQTPVWYFNTRGMYEGFPHRTHEAPFKFYYLFEAAYWAQQALVMLLGMEKPRKDFKELVMHHVVTLVLIGLSYRFHFAFLGIGVYVTHDISDFFLAVSKSLHYIAPDFMIPFFATSIGAWVYLRHVLNLRILYSLLTEFRTVGSYELNWETQQYKCWISNIITFGLLACLQCLNLFWLYCLLRSALRFLATGDKKDDRSEPDESDIEAENQGLEGVNGHAAPNGNGDALCGKLNGAAR</sequence>
<dbReference type="SUPFAM" id="SSF51735">
    <property type="entry name" value="NAD(P)-binding Rossmann-fold domains"/>
    <property type="match status" value="1"/>
</dbReference>